<comment type="caution">
    <text evidence="2">The sequence shown here is derived from an EMBL/GenBank/DDBJ whole genome shotgun (WGS) entry which is preliminary data.</text>
</comment>
<dbReference type="PANTHER" id="PTHR21310:SF40">
    <property type="entry name" value="AMINOGLYCOSIDE PHOSPHOTRANSFERASE DOMAIN-CONTAINING PROTEIN-RELATED"/>
    <property type="match status" value="1"/>
</dbReference>
<accession>A0A255DNX2</accession>
<dbReference type="Gene3D" id="3.30.200.20">
    <property type="entry name" value="Phosphorylase Kinase, domain 1"/>
    <property type="match status" value="1"/>
</dbReference>
<dbReference type="Gene3D" id="3.90.1200.10">
    <property type="match status" value="1"/>
</dbReference>
<sequence length="346" mass="38069">MTRTENPADLDTVTLGRWLDTQDAPGAGEQPLAEVLKGGSQNMLFRVNRGGQGMVLRMPGPRADERRLNELLREIRLERALKGTDVPHAELIAADESGEVLGKPFYLMKEVDGWSPMDGGWETPFDTDLDARRDLAFQLVEGAAKLGRLDWKAQGLEGFGKPDNFHERQVDRWLAFLAAFQVRELPGLDVASEWLRNNRPAHFTPGIMHGDYQFANVMYAHGAPGRLAAIVDWEMTTIGDPLLDVAWALLGYDGEEPKEGGFYLPMEGMPTRSELLAHYEKVSGLSTENIHYYLVLANWKLGIVLEKTYAAAVTSGKGDPTMTEAFGAMVPGLIATAAELAQSGEA</sequence>
<dbReference type="InterPro" id="IPR051678">
    <property type="entry name" value="AGP_Transferase"/>
</dbReference>
<evidence type="ECO:0000313" key="3">
    <source>
        <dbReference type="Proteomes" id="UP000216063"/>
    </source>
</evidence>
<dbReference type="InterPro" id="IPR011009">
    <property type="entry name" value="Kinase-like_dom_sf"/>
</dbReference>
<dbReference type="SUPFAM" id="SSF56112">
    <property type="entry name" value="Protein kinase-like (PK-like)"/>
    <property type="match status" value="1"/>
</dbReference>
<dbReference type="OrthoDB" id="3806873at2"/>
<gene>
    <name evidence="2" type="ORF">CG716_19330</name>
</gene>
<evidence type="ECO:0000313" key="2">
    <source>
        <dbReference type="EMBL" id="OYN77353.1"/>
    </source>
</evidence>
<protein>
    <submittedName>
        <fullName evidence="2">Acyl-CoA dehydrogenase</fullName>
    </submittedName>
</protein>
<name>A0A255DNX2_9MYCO</name>
<dbReference type="EMBL" id="NOZR01000017">
    <property type="protein sequence ID" value="OYN77353.1"/>
    <property type="molecule type" value="Genomic_DNA"/>
</dbReference>
<dbReference type="Proteomes" id="UP000216063">
    <property type="component" value="Unassembled WGS sequence"/>
</dbReference>
<proteinExistence type="predicted"/>
<reference evidence="2 3" key="1">
    <citation type="submission" date="2017-07" db="EMBL/GenBank/DDBJ databases">
        <title>The new phylogeny of genus Mycobacterium.</title>
        <authorList>
            <person name="Tortoli E."/>
            <person name="Trovato A."/>
            <person name="Cirillo D.M."/>
        </authorList>
    </citation>
    <scope>NUCLEOTIDE SEQUENCE [LARGE SCALE GENOMIC DNA]</scope>
    <source>
        <strain evidence="2 3">ATCC 33027</strain>
    </source>
</reference>
<feature type="domain" description="Aminoglycoside phosphotransferase" evidence="1">
    <location>
        <begin position="35"/>
        <end position="253"/>
    </location>
</feature>
<dbReference type="InterPro" id="IPR002575">
    <property type="entry name" value="Aminoglycoside_PTrfase"/>
</dbReference>
<dbReference type="InterPro" id="IPR041726">
    <property type="entry name" value="ACAD10_11_N"/>
</dbReference>
<dbReference type="AlphaFoldDB" id="A0A255DNX2"/>
<dbReference type="Pfam" id="PF01636">
    <property type="entry name" value="APH"/>
    <property type="match status" value="1"/>
</dbReference>
<organism evidence="2 3">
    <name type="scientific">Mycolicibacterium sphagni</name>
    <dbReference type="NCBI Taxonomy" id="1786"/>
    <lineage>
        <taxon>Bacteria</taxon>
        <taxon>Bacillati</taxon>
        <taxon>Actinomycetota</taxon>
        <taxon>Actinomycetes</taxon>
        <taxon>Mycobacteriales</taxon>
        <taxon>Mycobacteriaceae</taxon>
        <taxon>Mycolicibacterium</taxon>
    </lineage>
</organism>
<dbReference type="RefSeq" id="WP_094482545.1">
    <property type="nucleotide sequence ID" value="NZ_NOZR01000017.1"/>
</dbReference>
<evidence type="ECO:0000259" key="1">
    <source>
        <dbReference type="Pfam" id="PF01636"/>
    </source>
</evidence>
<dbReference type="PANTHER" id="PTHR21310">
    <property type="entry name" value="AMINOGLYCOSIDE PHOSPHOTRANSFERASE-RELATED-RELATED"/>
    <property type="match status" value="1"/>
</dbReference>
<keyword evidence="3" id="KW-1185">Reference proteome</keyword>
<dbReference type="CDD" id="cd05154">
    <property type="entry name" value="ACAD10_11_N-like"/>
    <property type="match status" value="1"/>
</dbReference>